<evidence type="ECO:0000313" key="3">
    <source>
        <dbReference type="Proteomes" id="UP000037179"/>
    </source>
</evidence>
<proteinExistence type="predicted"/>
<dbReference type="KEGG" id="nsr:NS506_03762"/>
<dbReference type="Proteomes" id="UP000180166">
    <property type="component" value="Chromosome"/>
</dbReference>
<evidence type="ECO:0000313" key="4">
    <source>
        <dbReference type="Proteomes" id="UP000180166"/>
    </source>
</evidence>
<gene>
    <name evidence="1" type="ORF">NS506_03762</name>
    <name evidence="2" type="ORF">NSK11_contig00077-0040</name>
</gene>
<dbReference type="Proteomes" id="UP000037179">
    <property type="component" value="Unassembled WGS sequence"/>
</dbReference>
<reference evidence="3" key="1">
    <citation type="submission" date="2015-07" db="EMBL/GenBank/DDBJ databases">
        <title>Nocardia seriolae U-1 whole genome shotgun sequence.</title>
        <authorList>
            <person name="Imajoh M."/>
            <person name="Fukumoto Y."/>
            <person name="Sukeda M."/>
            <person name="Yamane J."/>
            <person name="Yamasaki K."/>
            <person name="Shimizu M."/>
            <person name="Ohnishi K."/>
            <person name="Oshima S."/>
        </authorList>
    </citation>
    <scope>NUCLEOTIDE SEQUENCE [LARGE SCALE GENOMIC DNA]</scope>
    <source>
        <strain evidence="3">U-1</strain>
    </source>
</reference>
<name>A0A0B8N8X6_9NOCA</name>
<protein>
    <submittedName>
        <fullName evidence="2">Uncharacterized protein</fullName>
    </submittedName>
</protein>
<reference evidence="1 4" key="3">
    <citation type="submission" date="2016-10" db="EMBL/GenBank/DDBJ databases">
        <title>Genome sequence of Nocardia seriolae strain EM150506, isolated from Anguila japonica.</title>
        <authorList>
            <person name="Han H.-J."/>
        </authorList>
    </citation>
    <scope>NUCLEOTIDE SEQUENCE [LARGE SCALE GENOMIC DNA]</scope>
    <source>
        <strain evidence="1 4">EM150506</strain>
    </source>
</reference>
<dbReference type="RefSeq" id="WP_033088941.1">
    <property type="nucleotide sequence ID" value="NZ_AP017900.1"/>
</dbReference>
<dbReference type="OrthoDB" id="4763361at2"/>
<evidence type="ECO:0000313" key="1">
    <source>
        <dbReference type="EMBL" id="APA97811.1"/>
    </source>
</evidence>
<dbReference type="AlphaFoldDB" id="A0A0B8N8X6"/>
<accession>A0A0B8N8X6</accession>
<evidence type="ECO:0000313" key="2">
    <source>
        <dbReference type="EMBL" id="GAP30321.1"/>
    </source>
</evidence>
<sequence length="165" mass="18081">MLRHYLGNTGNTVNLDPAELMTEIPEFNDEVNRTIHNQVAEIVAQAVASGNYGKPTPFGTGWLGFYPSPTKYPDWFRAIGGFDYSVGGVVTVYPPSTPGGNPIVHVESQVDIADRYNWDTGKESKIGPLTIEDGDIQALQTAGLAREFNIEGHHLMPTFQGEFIV</sequence>
<organism evidence="2 3">
    <name type="scientific">Nocardia seriolae</name>
    <dbReference type="NCBI Taxonomy" id="37332"/>
    <lineage>
        <taxon>Bacteria</taxon>
        <taxon>Bacillati</taxon>
        <taxon>Actinomycetota</taxon>
        <taxon>Actinomycetes</taxon>
        <taxon>Mycobacteriales</taxon>
        <taxon>Nocardiaceae</taxon>
        <taxon>Nocardia</taxon>
    </lineage>
</organism>
<dbReference type="EMBL" id="CP017839">
    <property type="protein sequence ID" value="APA97811.1"/>
    <property type="molecule type" value="Genomic_DNA"/>
</dbReference>
<keyword evidence="3" id="KW-1185">Reference proteome</keyword>
<dbReference type="EMBL" id="BBYQ01000077">
    <property type="protein sequence ID" value="GAP30321.1"/>
    <property type="molecule type" value="Genomic_DNA"/>
</dbReference>
<reference evidence="2 3" key="2">
    <citation type="journal article" date="2016" name="Genome Announc.">
        <title>Draft Genome Sequence of Erythromycin- and Oxytetracycline-Sensitive Nocardia seriolae Strain U-1 (NBRC 110359).</title>
        <authorList>
            <person name="Imajoh M."/>
            <person name="Sukeda M."/>
            <person name="Shimizu M."/>
            <person name="Yamane J."/>
            <person name="Ohnishi K."/>
            <person name="Oshima S."/>
        </authorList>
    </citation>
    <scope>NUCLEOTIDE SEQUENCE [LARGE SCALE GENOMIC DNA]</scope>
    <source>
        <strain evidence="2 3">U-1</strain>
    </source>
</reference>